<dbReference type="Proteomes" id="UP000027451">
    <property type="component" value="Unassembled WGS sequence"/>
</dbReference>
<dbReference type="RefSeq" id="WP_033535797.1">
    <property type="nucleotide sequence ID" value="NZ_CP084286.1"/>
</dbReference>
<dbReference type="PANTHER" id="PTHR43540">
    <property type="entry name" value="PEROXYUREIDOACRYLATE/UREIDOACRYLATE AMIDOHYDROLASE-RELATED"/>
    <property type="match status" value="1"/>
</dbReference>
<dbReference type="GO" id="GO:0016787">
    <property type="term" value="F:hydrolase activity"/>
    <property type="evidence" value="ECO:0007669"/>
    <property type="project" value="UniProtKB-KW"/>
</dbReference>
<evidence type="ECO:0000313" key="4">
    <source>
        <dbReference type="Proteomes" id="UP000027451"/>
    </source>
</evidence>
<dbReference type="OrthoDB" id="9781985at2"/>
<dbReference type="EMBL" id="JFHD01000001">
    <property type="protein sequence ID" value="KDR34010.1"/>
    <property type="molecule type" value="Genomic_DNA"/>
</dbReference>
<dbReference type="PANTHER" id="PTHR43540:SF9">
    <property type="entry name" value="FAMILY HYDROLASE, PUTATIVE (AFU_ORTHOLOGUE AFUA_2G08700)-RELATED"/>
    <property type="match status" value="1"/>
</dbReference>
<dbReference type="Gene3D" id="3.40.50.850">
    <property type="entry name" value="Isochorismatase-like"/>
    <property type="match status" value="1"/>
</dbReference>
<dbReference type="Pfam" id="PF00857">
    <property type="entry name" value="Isochorismatase"/>
    <property type="match status" value="1"/>
</dbReference>
<dbReference type="InterPro" id="IPR000868">
    <property type="entry name" value="Isochorismatase-like_dom"/>
</dbReference>
<reference evidence="3 4" key="1">
    <citation type="submission" date="2014-03" db="EMBL/GenBank/DDBJ databases">
        <title>Draft Genome Sequences of Four Burkholderia Strains.</title>
        <authorList>
            <person name="Liu X.Y."/>
            <person name="Li C.X."/>
            <person name="Xu J.H."/>
        </authorList>
    </citation>
    <scope>NUCLEOTIDE SEQUENCE [LARGE SCALE GENOMIC DNA]</scope>
    <source>
        <strain evidence="3 4">OP-1</strain>
    </source>
</reference>
<evidence type="ECO:0000259" key="2">
    <source>
        <dbReference type="Pfam" id="PF00857"/>
    </source>
</evidence>
<protein>
    <submittedName>
        <fullName evidence="3">Cysteine hydrolase</fullName>
    </submittedName>
</protein>
<comment type="caution">
    <text evidence="3">The sequence shown here is derived from an EMBL/GenBank/DDBJ whole genome shotgun (WGS) entry which is preliminary data.</text>
</comment>
<proteinExistence type="predicted"/>
<sequence>MPTLTRARPSPFTFDVAHTALIVIDMQRDFVEPGGFGEALGNDVSLLTSIVPTVAQLIEHARDRGWLVVHTRESHAPDLSDCPDAKRLRGAPRARIGDMGPMGRILVRGEPGNAIVDAVAPITGEIVIDKPGKGAFYATRLGEELARCGITHLVFAGVTTEVCVQTSMREANDRGYECVLIEDATASYIPSFKTATIEMIRSQGGIVGWTATLADVLEN</sequence>
<name>A0A656QT35_9BURK</name>
<dbReference type="SUPFAM" id="SSF52499">
    <property type="entry name" value="Isochorismatase-like hydrolases"/>
    <property type="match status" value="1"/>
</dbReference>
<dbReference type="InterPro" id="IPR036380">
    <property type="entry name" value="Isochorismatase-like_sf"/>
</dbReference>
<feature type="domain" description="Isochorismatase-like" evidence="2">
    <location>
        <begin position="19"/>
        <end position="208"/>
    </location>
</feature>
<gene>
    <name evidence="3" type="ORF">BG60_02350</name>
</gene>
<keyword evidence="4" id="KW-1185">Reference proteome</keyword>
<evidence type="ECO:0000256" key="1">
    <source>
        <dbReference type="ARBA" id="ARBA00022801"/>
    </source>
</evidence>
<evidence type="ECO:0000313" key="3">
    <source>
        <dbReference type="EMBL" id="KDR34010.1"/>
    </source>
</evidence>
<dbReference type="InterPro" id="IPR050272">
    <property type="entry name" value="Isochorismatase-like_hydrls"/>
</dbReference>
<keyword evidence="1 3" id="KW-0378">Hydrolase</keyword>
<organism evidence="3 4">
    <name type="scientific">Caballeronia zhejiangensis</name>
    <dbReference type="NCBI Taxonomy" id="871203"/>
    <lineage>
        <taxon>Bacteria</taxon>
        <taxon>Pseudomonadati</taxon>
        <taxon>Pseudomonadota</taxon>
        <taxon>Betaproteobacteria</taxon>
        <taxon>Burkholderiales</taxon>
        <taxon>Burkholderiaceae</taxon>
        <taxon>Caballeronia</taxon>
    </lineage>
</organism>
<dbReference type="AlphaFoldDB" id="A0A656QT35"/>
<accession>A0A656QT35</accession>
<dbReference type="CDD" id="cd00431">
    <property type="entry name" value="cysteine_hydrolases"/>
    <property type="match status" value="1"/>
</dbReference>